<reference evidence="1" key="1">
    <citation type="submission" date="2024-06" db="EMBL/GenBank/DDBJ databases">
        <authorList>
            <consortium name="consrtm"/>
            <person name="Uemura M."/>
            <person name="Terahara T."/>
        </authorList>
    </citation>
    <scope>NUCLEOTIDE SEQUENCE</scope>
    <source>
        <strain evidence="1">KM77-8</strain>
    </source>
</reference>
<organism evidence="1">
    <name type="scientific">Streptomyces haneummycinicus</name>
    <dbReference type="NCBI Taxonomy" id="3074435"/>
    <lineage>
        <taxon>Bacteria</taxon>
        <taxon>Bacillati</taxon>
        <taxon>Actinomycetota</taxon>
        <taxon>Actinomycetes</taxon>
        <taxon>Kitasatosporales</taxon>
        <taxon>Streptomycetaceae</taxon>
        <taxon>Streptomyces</taxon>
    </lineage>
</organism>
<evidence type="ECO:0000313" key="1">
    <source>
        <dbReference type="EMBL" id="BFO19523.1"/>
    </source>
</evidence>
<reference evidence="1" key="2">
    <citation type="submission" date="2024-07" db="EMBL/GenBank/DDBJ databases">
        <title>Streptomyces haneummycinica sp. nov., a new antibiotic-producing actinobacterium isolated from marine sediment.</title>
        <authorList>
            <person name="Uemura M."/>
            <person name="Hamada M."/>
            <person name="Hirano S."/>
            <person name="Kobayashi K."/>
            <person name="Ohshiro T."/>
            <person name="Kobayashi T."/>
            <person name="Terahara T."/>
        </authorList>
    </citation>
    <scope>NUCLEOTIDE SEQUENCE</scope>
    <source>
        <strain evidence="1">KM77-8</strain>
    </source>
</reference>
<protein>
    <submittedName>
        <fullName evidence="1">Uncharacterized protein</fullName>
    </submittedName>
</protein>
<name>A0AAT9HQ81_9ACTN</name>
<proteinExistence type="predicted"/>
<gene>
    <name evidence="1" type="ORF">SHKM778_59110</name>
</gene>
<dbReference type="EMBL" id="AP035768">
    <property type="protein sequence ID" value="BFO19523.1"/>
    <property type="molecule type" value="Genomic_DNA"/>
</dbReference>
<dbReference type="AlphaFoldDB" id="A0AAT9HQ81"/>
<sequence length="103" mass="11052">MVLRQSLALRQGGEEGGRLRVRAVRQVEEGAAVRREHPTLFQGQRGQDGAVRLAAGDQGDQRVGARVGGEFLVVASSRSWAVRVIASSVASVTHQPSPRAARR</sequence>
<accession>A0AAT9HQ81</accession>